<feature type="region of interest" description="Disordered" evidence="1">
    <location>
        <begin position="180"/>
        <end position="216"/>
    </location>
</feature>
<dbReference type="AlphaFoldDB" id="L9L297"/>
<dbReference type="Proteomes" id="UP000011518">
    <property type="component" value="Unassembled WGS sequence"/>
</dbReference>
<evidence type="ECO:0000313" key="2">
    <source>
        <dbReference type="EMBL" id="ELW69073.1"/>
    </source>
</evidence>
<reference evidence="3" key="1">
    <citation type="submission" date="2012-07" db="EMBL/GenBank/DDBJ databases">
        <title>Genome of the Chinese tree shrew, a rising model animal genetically related to primates.</title>
        <authorList>
            <person name="Zhang G."/>
            <person name="Fan Y."/>
            <person name="Yao Y."/>
            <person name="Huang Z."/>
        </authorList>
    </citation>
    <scope>NUCLEOTIDE SEQUENCE [LARGE SCALE GENOMIC DNA]</scope>
</reference>
<gene>
    <name evidence="2" type="ORF">TREES_T100021441</name>
</gene>
<feature type="region of interest" description="Disordered" evidence="1">
    <location>
        <begin position="103"/>
        <end position="134"/>
    </location>
</feature>
<protein>
    <submittedName>
        <fullName evidence="2">Uncharacterized protein</fullName>
    </submittedName>
</protein>
<sequence length="248" mass="27297">MEECLEILESWRLTEHRLLKTFRQASLQGALTARQVFLGKATQDTQATWAFPIREGSSVLKEIRTQNACEQGDAASEPAIAAVAGRLSTTEATQALQEWEKDLSPVGRPDTPRTRPDVEEHTCTLGESRQETDPTLHGLAGLHAAILSTRTEGTYFQRGTGERHGHGSGTATAAPRRLHRSAPGLMDPPPSASQDRRLEASSARQTPFAQRDLCPHSRLPSSRRVLCHVDTPQGTQWRGGRVLNRLNK</sequence>
<organism evidence="2 3">
    <name type="scientific">Tupaia chinensis</name>
    <name type="common">Chinese tree shrew</name>
    <name type="synonym">Tupaia belangeri chinensis</name>
    <dbReference type="NCBI Taxonomy" id="246437"/>
    <lineage>
        <taxon>Eukaryota</taxon>
        <taxon>Metazoa</taxon>
        <taxon>Chordata</taxon>
        <taxon>Craniata</taxon>
        <taxon>Vertebrata</taxon>
        <taxon>Euteleostomi</taxon>
        <taxon>Mammalia</taxon>
        <taxon>Eutheria</taxon>
        <taxon>Euarchontoglires</taxon>
        <taxon>Scandentia</taxon>
        <taxon>Tupaiidae</taxon>
        <taxon>Tupaia</taxon>
    </lineage>
</organism>
<dbReference type="EMBL" id="KB320548">
    <property type="protein sequence ID" value="ELW69073.1"/>
    <property type="molecule type" value="Genomic_DNA"/>
</dbReference>
<evidence type="ECO:0000256" key="1">
    <source>
        <dbReference type="SAM" id="MobiDB-lite"/>
    </source>
</evidence>
<evidence type="ECO:0000313" key="3">
    <source>
        <dbReference type="Proteomes" id="UP000011518"/>
    </source>
</evidence>
<reference evidence="3" key="2">
    <citation type="journal article" date="2013" name="Nat. Commun.">
        <title>Genome of the Chinese tree shrew.</title>
        <authorList>
            <person name="Fan Y."/>
            <person name="Huang Z.Y."/>
            <person name="Cao C.C."/>
            <person name="Chen C.S."/>
            <person name="Chen Y.X."/>
            <person name="Fan D.D."/>
            <person name="He J."/>
            <person name="Hou H.L."/>
            <person name="Hu L."/>
            <person name="Hu X.T."/>
            <person name="Jiang X.T."/>
            <person name="Lai R."/>
            <person name="Lang Y.S."/>
            <person name="Liang B."/>
            <person name="Liao S.G."/>
            <person name="Mu D."/>
            <person name="Ma Y.Y."/>
            <person name="Niu Y.Y."/>
            <person name="Sun X.Q."/>
            <person name="Xia J.Q."/>
            <person name="Xiao J."/>
            <person name="Xiong Z.Q."/>
            <person name="Xu L."/>
            <person name="Yang L."/>
            <person name="Zhang Y."/>
            <person name="Zhao W."/>
            <person name="Zhao X.D."/>
            <person name="Zheng Y.T."/>
            <person name="Zhou J.M."/>
            <person name="Zhu Y.B."/>
            <person name="Zhang G.J."/>
            <person name="Wang J."/>
            <person name="Yao Y.G."/>
        </authorList>
    </citation>
    <scope>NUCLEOTIDE SEQUENCE [LARGE SCALE GENOMIC DNA]</scope>
</reference>
<name>L9L297_TUPCH</name>
<accession>L9L297</accession>
<proteinExistence type="predicted"/>
<keyword evidence="3" id="KW-1185">Reference proteome</keyword>
<dbReference type="InParanoid" id="L9L297"/>
<feature type="compositionally biased region" description="Basic and acidic residues" evidence="1">
    <location>
        <begin position="110"/>
        <end position="134"/>
    </location>
</feature>